<name>A0A645ITB7_9ZZZZ</name>
<dbReference type="GO" id="GO:0009368">
    <property type="term" value="C:endopeptidase Clp complex"/>
    <property type="evidence" value="ECO:0007669"/>
    <property type="project" value="TreeGrafter"/>
</dbReference>
<dbReference type="AlphaFoldDB" id="A0A645ITB7"/>
<dbReference type="InterPro" id="IPR029045">
    <property type="entry name" value="ClpP/crotonase-like_dom_sf"/>
</dbReference>
<protein>
    <submittedName>
        <fullName evidence="2">ATP-dependent Clp protease proteolytic subunit</fullName>
        <ecNumber evidence="2">3.4.21.92</ecNumber>
    </submittedName>
</protein>
<comment type="caution">
    <text evidence="2">The sequence shown here is derived from an EMBL/GenBank/DDBJ whole genome shotgun (WGS) entry which is preliminary data.</text>
</comment>
<dbReference type="EC" id="3.4.21.92" evidence="2"/>
<evidence type="ECO:0000256" key="1">
    <source>
        <dbReference type="ARBA" id="ARBA00022801"/>
    </source>
</evidence>
<dbReference type="GO" id="GO:0006515">
    <property type="term" value="P:protein quality control for misfolded or incompletely synthesized proteins"/>
    <property type="evidence" value="ECO:0007669"/>
    <property type="project" value="TreeGrafter"/>
</dbReference>
<reference evidence="2" key="1">
    <citation type="submission" date="2019-08" db="EMBL/GenBank/DDBJ databases">
        <authorList>
            <person name="Kucharzyk K."/>
            <person name="Murdoch R.W."/>
            <person name="Higgins S."/>
            <person name="Loffler F."/>
        </authorList>
    </citation>
    <scope>NUCLEOTIDE SEQUENCE</scope>
</reference>
<keyword evidence="1 2" id="KW-0378">Hydrolase</keyword>
<organism evidence="2">
    <name type="scientific">bioreactor metagenome</name>
    <dbReference type="NCBI Taxonomy" id="1076179"/>
    <lineage>
        <taxon>unclassified sequences</taxon>
        <taxon>metagenomes</taxon>
        <taxon>ecological metagenomes</taxon>
    </lineage>
</organism>
<dbReference type="PANTHER" id="PTHR10381">
    <property type="entry name" value="ATP-DEPENDENT CLP PROTEASE PROTEOLYTIC SUBUNIT"/>
    <property type="match status" value="1"/>
</dbReference>
<dbReference type="SUPFAM" id="SSF52096">
    <property type="entry name" value="ClpP/crotonase"/>
    <property type="match status" value="1"/>
</dbReference>
<dbReference type="GO" id="GO:0004252">
    <property type="term" value="F:serine-type endopeptidase activity"/>
    <property type="evidence" value="ECO:0007669"/>
    <property type="project" value="UniProtKB-EC"/>
</dbReference>
<evidence type="ECO:0000313" key="2">
    <source>
        <dbReference type="EMBL" id="MPN54665.1"/>
    </source>
</evidence>
<sequence>MKIKKELYEIISLHSGKPLDIIEKDADRDYWMTATEAKAYGMIDEILIKSKK</sequence>
<proteinExistence type="predicted"/>
<gene>
    <name evidence="2" type="primary">clpP_82</name>
    <name evidence="2" type="ORF">SDC9_202342</name>
</gene>
<dbReference type="EMBL" id="VSSQ01123132">
    <property type="protein sequence ID" value="MPN54665.1"/>
    <property type="molecule type" value="Genomic_DNA"/>
</dbReference>
<dbReference type="PANTHER" id="PTHR10381:SF70">
    <property type="entry name" value="ATP-DEPENDENT CLP PROTEASE PROTEOLYTIC SUBUNIT"/>
    <property type="match status" value="1"/>
</dbReference>
<dbReference type="Gene3D" id="3.90.226.10">
    <property type="entry name" value="2-enoyl-CoA Hydratase, Chain A, domain 1"/>
    <property type="match status" value="1"/>
</dbReference>
<accession>A0A645ITB7</accession>
<dbReference type="GO" id="GO:0004176">
    <property type="term" value="F:ATP-dependent peptidase activity"/>
    <property type="evidence" value="ECO:0007669"/>
    <property type="project" value="TreeGrafter"/>
</dbReference>
<dbReference type="GO" id="GO:0051117">
    <property type="term" value="F:ATPase binding"/>
    <property type="evidence" value="ECO:0007669"/>
    <property type="project" value="TreeGrafter"/>
</dbReference>
<dbReference type="InterPro" id="IPR023562">
    <property type="entry name" value="ClpP/TepA"/>
</dbReference>
<dbReference type="Pfam" id="PF00574">
    <property type="entry name" value="CLP_protease"/>
    <property type="match status" value="1"/>
</dbReference>
<keyword evidence="2" id="KW-0645">Protease</keyword>